<proteinExistence type="predicted"/>
<comment type="caution">
    <text evidence="2">The sequence shown here is derived from an EMBL/GenBank/DDBJ whole genome shotgun (WGS) entry which is preliminary data.</text>
</comment>
<evidence type="ECO:0000313" key="3">
    <source>
        <dbReference type="Proteomes" id="UP000188532"/>
    </source>
</evidence>
<dbReference type="EMBL" id="MVBN01000012">
    <property type="protein sequence ID" value="OOK64856.1"/>
    <property type="molecule type" value="Genomic_DNA"/>
</dbReference>
<dbReference type="Proteomes" id="UP000189229">
    <property type="component" value="Unassembled WGS sequence"/>
</dbReference>
<name>A0A1V3X4A0_MYCKA</name>
<dbReference type="EMBL" id="MVBM01000004">
    <property type="protein sequence ID" value="OOK73897.1"/>
    <property type="molecule type" value="Genomic_DNA"/>
</dbReference>
<protein>
    <submittedName>
        <fullName evidence="2">Uncharacterized protein</fullName>
    </submittedName>
</protein>
<evidence type="ECO:0000313" key="2">
    <source>
        <dbReference type="EMBL" id="OOK73897.1"/>
    </source>
</evidence>
<dbReference type="AlphaFoldDB" id="A0A1V3X4A0"/>
<evidence type="ECO:0000313" key="4">
    <source>
        <dbReference type="Proteomes" id="UP000189229"/>
    </source>
</evidence>
<accession>A0A1V3X4A0</accession>
<gene>
    <name evidence="1" type="ORF">BZL29_8087</name>
    <name evidence="2" type="ORF">BZL30_4441</name>
</gene>
<evidence type="ECO:0000313" key="1">
    <source>
        <dbReference type="EMBL" id="OOK64856.1"/>
    </source>
</evidence>
<dbReference type="Proteomes" id="UP000188532">
    <property type="component" value="Unassembled WGS sequence"/>
</dbReference>
<organism evidence="2 4">
    <name type="scientific">Mycobacterium kansasii</name>
    <dbReference type="NCBI Taxonomy" id="1768"/>
    <lineage>
        <taxon>Bacteria</taxon>
        <taxon>Bacillati</taxon>
        <taxon>Actinomycetota</taxon>
        <taxon>Actinomycetes</taxon>
        <taxon>Mycobacteriales</taxon>
        <taxon>Mycobacteriaceae</taxon>
        <taxon>Mycobacterium</taxon>
    </lineage>
</organism>
<dbReference type="RefSeq" id="WP_129111943.1">
    <property type="nucleotide sequence ID" value="NZ_BLYZ01000001.1"/>
</dbReference>
<sequence>MVDQYPQEFSAIETRARANGAAGDGFSDYCRDPRRHKVIGVLLDGVCQAAADALQALHPHSWLG</sequence>
<reference evidence="3 4" key="1">
    <citation type="submission" date="2017-02" db="EMBL/GenBank/DDBJ databases">
        <title>Complete genome sequences of Mycobacterium kansasii strains isolated from rhesus macaques.</title>
        <authorList>
            <person name="Panda A."/>
            <person name="Nagaraj S."/>
            <person name="Zhao X."/>
            <person name="Tettelin H."/>
            <person name="Detolla L.J."/>
        </authorList>
    </citation>
    <scope>NUCLEOTIDE SEQUENCE [LARGE SCALE GENOMIC DNA]</scope>
    <source>
        <strain evidence="1 3">11-3469</strain>
        <strain evidence="2 4">11-3813</strain>
    </source>
</reference>